<evidence type="ECO:0000313" key="1">
    <source>
        <dbReference type="EMBL" id="GBP21795.1"/>
    </source>
</evidence>
<sequence>MEISSNGENGVGVAAYRSGQKARVAGVHTPSHYSFVYKAGHIPSNTFQDVLTCDGERRWSIYSDITPRMCYSVVCGEFVKGELARFDSFRARLVILEITEYEISFFKEIRSLSVRKAGRHSGVMGGGHFKASQATSRRATIDFIPRGVSVHMQYIDFKVRLNNDGAEIYLTRPHHTEQRQCGGSAEITVSNIKPQKNDISYTLFMPSSVVVCGLQSLRRLLNESTLPTNEALLLSYVRFIKDEKICQELLFARNLETDTKGETVFKTLEKFCNEKEIPLKSIISAATDGVPGDDLNLVKTKNVFAAFVAKLLLHKKNVSRREFHNFPNLSISCNSNDLLVYCQHLENLHSDFIERFQDLLKLEIPDWVLDPFSNVNIAISFQSEEELIELTTSEEIKIKYKMATNNFGYKSQFRSTLDSGLSLNDF</sequence>
<dbReference type="STRING" id="151549.A0A4C1U622"/>
<dbReference type="EMBL" id="BGZK01000132">
    <property type="protein sequence ID" value="GBP21795.1"/>
    <property type="molecule type" value="Genomic_DNA"/>
</dbReference>
<dbReference type="PANTHER" id="PTHR45913:SF22">
    <property type="entry name" value="SCAN BOX DOMAIN-CONTAINING PROTEIN"/>
    <property type="match status" value="1"/>
</dbReference>
<protein>
    <submittedName>
        <fullName evidence="1">Uncharacterized protein</fullName>
    </submittedName>
</protein>
<proteinExistence type="predicted"/>
<reference evidence="1 2" key="1">
    <citation type="journal article" date="2019" name="Commun. Biol.">
        <title>The bagworm genome reveals a unique fibroin gene that provides high tensile strength.</title>
        <authorList>
            <person name="Kono N."/>
            <person name="Nakamura H."/>
            <person name="Ohtoshi R."/>
            <person name="Tomita M."/>
            <person name="Numata K."/>
            <person name="Arakawa K."/>
        </authorList>
    </citation>
    <scope>NUCLEOTIDE SEQUENCE [LARGE SCALE GENOMIC DNA]</scope>
</reference>
<dbReference type="PANTHER" id="PTHR45913">
    <property type="entry name" value="EPM2A-INTERACTING PROTEIN 1"/>
    <property type="match status" value="1"/>
</dbReference>
<accession>A0A4C1U622</accession>
<name>A0A4C1U622_EUMVA</name>
<dbReference type="OrthoDB" id="1101576at2759"/>
<keyword evidence="2" id="KW-1185">Reference proteome</keyword>
<dbReference type="AlphaFoldDB" id="A0A4C1U622"/>
<gene>
    <name evidence="1" type="ORF">EVAR_10974_1</name>
</gene>
<comment type="caution">
    <text evidence="1">The sequence shown here is derived from an EMBL/GenBank/DDBJ whole genome shotgun (WGS) entry which is preliminary data.</text>
</comment>
<evidence type="ECO:0000313" key="2">
    <source>
        <dbReference type="Proteomes" id="UP000299102"/>
    </source>
</evidence>
<dbReference type="Proteomes" id="UP000299102">
    <property type="component" value="Unassembled WGS sequence"/>
</dbReference>
<organism evidence="1 2">
    <name type="scientific">Eumeta variegata</name>
    <name type="common">Bagworm moth</name>
    <name type="synonym">Eumeta japonica</name>
    <dbReference type="NCBI Taxonomy" id="151549"/>
    <lineage>
        <taxon>Eukaryota</taxon>
        <taxon>Metazoa</taxon>
        <taxon>Ecdysozoa</taxon>
        <taxon>Arthropoda</taxon>
        <taxon>Hexapoda</taxon>
        <taxon>Insecta</taxon>
        <taxon>Pterygota</taxon>
        <taxon>Neoptera</taxon>
        <taxon>Endopterygota</taxon>
        <taxon>Lepidoptera</taxon>
        <taxon>Glossata</taxon>
        <taxon>Ditrysia</taxon>
        <taxon>Tineoidea</taxon>
        <taxon>Psychidae</taxon>
        <taxon>Oiketicinae</taxon>
        <taxon>Eumeta</taxon>
    </lineage>
</organism>